<dbReference type="PANTHER" id="PTHR30069:SF29">
    <property type="entry name" value="HEMOGLOBIN AND HEMOGLOBIN-HAPTOGLOBIN-BINDING PROTEIN 1-RELATED"/>
    <property type="match status" value="1"/>
</dbReference>
<dbReference type="GO" id="GO:0015344">
    <property type="term" value="F:siderophore uptake transmembrane transporter activity"/>
    <property type="evidence" value="ECO:0007669"/>
    <property type="project" value="TreeGrafter"/>
</dbReference>
<dbReference type="Pfam" id="PF00593">
    <property type="entry name" value="TonB_dep_Rec_b-barrel"/>
    <property type="match status" value="1"/>
</dbReference>
<evidence type="ECO:0000313" key="16">
    <source>
        <dbReference type="Proteomes" id="UP000239590"/>
    </source>
</evidence>
<evidence type="ECO:0000256" key="9">
    <source>
        <dbReference type="ARBA" id="ARBA00023237"/>
    </source>
</evidence>
<reference evidence="16" key="1">
    <citation type="submission" date="2018-02" db="EMBL/GenBank/DDBJ databases">
        <title>Genome sequencing of Solimonas sp. HR-BB.</title>
        <authorList>
            <person name="Lee Y."/>
            <person name="Jeon C.O."/>
        </authorList>
    </citation>
    <scope>NUCLEOTIDE SEQUENCE [LARGE SCALE GENOMIC DNA]</scope>
    <source>
        <strain evidence="16">HR-U</strain>
    </source>
</reference>
<dbReference type="OrthoDB" id="9768177at2"/>
<keyword evidence="2 10" id="KW-0813">Transport</keyword>
<evidence type="ECO:0000256" key="6">
    <source>
        <dbReference type="ARBA" id="ARBA00023077"/>
    </source>
</evidence>
<dbReference type="InterPro" id="IPR023996">
    <property type="entry name" value="TonB-dep_OMP_SusC/RagA"/>
</dbReference>
<protein>
    <submittedName>
        <fullName evidence="15">SusC/RagA family TonB-linked outer membrane protein</fullName>
    </submittedName>
</protein>
<dbReference type="PANTHER" id="PTHR30069">
    <property type="entry name" value="TONB-DEPENDENT OUTER MEMBRANE RECEPTOR"/>
    <property type="match status" value="1"/>
</dbReference>
<feature type="chain" id="PRO_5015417379" evidence="12">
    <location>
        <begin position="20"/>
        <end position="1065"/>
    </location>
</feature>
<comment type="similarity">
    <text evidence="10 11">Belongs to the TonB-dependent receptor family.</text>
</comment>
<dbReference type="InterPro" id="IPR008969">
    <property type="entry name" value="CarboxyPept-like_regulatory"/>
</dbReference>
<keyword evidence="3 10" id="KW-1134">Transmembrane beta strand</keyword>
<dbReference type="AlphaFoldDB" id="A0A2S7IM68"/>
<feature type="signal peptide" evidence="12">
    <location>
        <begin position="1"/>
        <end position="19"/>
    </location>
</feature>
<evidence type="ECO:0000259" key="14">
    <source>
        <dbReference type="Pfam" id="PF07715"/>
    </source>
</evidence>
<evidence type="ECO:0000313" key="15">
    <source>
        <dbReference type="EMBL" id="PQA58718.1"/>
    </source>
</evidence>
<dbReference type="RefSeq" id="WP_104709907.1">
    <property type="nucleotide sequence ID" value="NZ_PTRA01000001.1"/>
</dbReference>
<dbReference type="NCBIfam" id="TIGR04056">
    <property type="entry name" value="OMP_RagA_SusC"/>
    <property type="match status" value="1"/>
</dbReference>
<dbReference type="Gene3D" id="2.170.130.10">
    <property type="entry name" value="TonB-dependent receptor, plug domain"/>
    <property type="match status" value="1"/>
</dbReference>
<keyword evidence="7 10" id="KW-0472">Membrane</keyword>
<evidence type="ECO:0000256" key="1">
    <source>
        <dbReference type="ARBA" id="ARBA00004571"/>
    </source>
</evidence>
<dbReference type="PROSITE" id="PS52016">
    <property type="entry name" value="TONB_DEPENDENT_REC_3"/>
    <property type="match status" value="1"/>
</dbReference>
<proteinExistence type="inferred from homology"/>
<evidence type="ECO:0000259" key="13">
    <source>
        <dbReference type="Pfam" id="PF00593"/>
    </source>
</evidence>
<dbReference type="GO" id="GO:0044718">
    <property type="term" value="P:siderophore transmembrane transport"/>
    <property type="evidence" value="ECO:0007669"/>
    <property type="project" value="TreeGrafter"/>
</dbReference>
<dbReference type="Proteomes" id="UP000239590">
    <property type="component" value="Unassembled WGS sequence"/>
</dbReference>
<feature type="domain" description="TonB-dependent receptor plug" evidence="14">
    <location>
        <begin position="116"/>
        <end position="220"/>
    </location>
</feature>
<evidence type="ECO:0000256" key="4">
    <source>
        <dbReference type="ARBA" id="ARBA00022692"/>
    </source>
</evidence>
<dbReference type="InterPro" id="IPR012910">
    <property type="entry name" value="Plug_dom"/>
</dbReference>
<evidence type="ECO:0000256" key="11">
    <source>
        <dbReference type="RuleBase" id="RU003357"/>
    </source>
</evidence>
<dbReference type="GO" id="GO:0009279">
    <property type="term" value="C:cell outer membrane"/>
    <property type="evidence" value="ECO:0007669"/>
    <property type="project" value="UniProtKB-SubCell"/>
</dbReference>
<keyword evidence="8" id="KW-0675">Receptor</keyword>
<keyword evidence="4 10" id="KW-0812">Transmembrane</keyword>
<name>A0A2S7IM68_9BACT</name>
<keyword evidence="6 11" id="KW-0798">TonB box</keyword>
<dbReference type="Gene3D" id="2.40.170.20">
    <property type="entry name" value="TonB-dependent receptor, beta-barrel domain"/>
    <property type="match status" value="1"/>
</dbReference>
<dbReference type="Pfam" id="PF13715">
    <property type="entry name" value="CarbopepD_reg_2"/>
    <property type="match status" value="1"/>
</dbReference>
<dbReference type="InterPro" id="IPR037066">
    <property type="entry name" value="Plug_dom_sf"/>
</dbReference>
<evidence type="ECO:0000256" key="8">
    <source>
        <dbReference type="ARBA" id="ARBA00023170"/>
    </source>
</evidence>
<keyword evidence="16" id="KW-1185">Reference proteome</keyword>
<evidence type="ECO:0000256" key="12">
    <source>
        <dbReference type="SAM" id="SignalP"/>
    </source>
</evidence>
<dbReference type="EMBL" id="PTRA01000001">
    <property type="protein sequence ID" value="PQA58718.1"/>
    <property type="molecule type" value="Genomic_DNA"/>
</dbReference>
<keyword evidence="9 10" id="KW-0998">Cell outer membrane</keyword>
<evidence type="ECO:0000256" key="10">
    <source>
        <dbReference type="PROSITE-ProRule" id="PRU01360"/>
    </source>
</evidence>
<dbReference type="Pfam" id="PF07715">
    <property type="entry name" value="Plug"/>
    <property type="match status" value="1"/>
</dbReference>
<gene>
    <name evidence="15" type="ORF">C5O19_03370</name>
</gene>
<dbReference type="InterPro" id="IPR000531">
    <property type="entry name" value="Beta-barrel_TonB"/>
</dbReference>
<dbReference type="SUPFAM" id="SSF56935">
    <property type="entry name" value="Porins"/>
    <property type="match status" value="1"/>
</dbReference>
<evidence type="ECO:0000256" key="5">
    <source>
        <dbReference type="ARBA" id="ARBA00022729"/>
    </source>
</evidence>
<dbReference type="InterPro" id="IPR023997">
    <property type="entry name" value="TonB-dep_OMP_SusC/RagA_CS"/>
</dbReference>
<dbReference type="InterPro" id="IPR039426">
    <property type="entry name" value="TonB-dep_rcpt-like"/>
</dbReference>
<evidence type="ECO:0000256" key="7">
    <source>
        <dbReference type="ARBA" id="ARBA00023136"/>
    </source>
</evidence>
<evidence type="ECO:0000256" key="3">
    <source>
        <dbReference type="ARBA" id="ARBA00022452"/>
    </source>
</evidence>
<dbReference type="NCBIfam" id="TIGR04057">
    <property type="entry name" value="SusC_RagA_signa"/>
    <property type="match status" value="1"/>
</dbReference>
<accession>A0A2S7IM68</accession>
<keyword evidence="5 12" id="KW-0732">Signal</keyword>
<comment type="subcellular location">
    <subcellularLocation>
        <location evidence="1 10">Cell outer membrane</location>
        <topology evidence="1 10">Multi-pass membrane protein</topology>
    </subcellularLocation>
</comment>
<organism evidence="15 16">
    <name type="scientific">Siphonobacter curvatus</name>
    <dbReference type="NCBI Taxonomy" id="2094562"/>
    <lineage>
        <taxon>Bacteria</taxon>
        <taxon>Pseudomonadati</taxon>
        <taxon>Bacteroidota</taxon>
        <taxon>Cytophagia</taxon>
        <taxon>Cytophagales</taxon>
        <taxon>Cytophagaceae</taxon>
        <taxon>Siphonobacter</taxon>
    </lineage>
</organism>
<dbReference type="InterPro" id="IPR036942">
    <property type="entry name" value="Beta-barrel_TonB_sf"/>
</dbReference>
<comment type="caution">
    <text evidence="15">The sequence shown here is derived from an EMBL/GenBank/DDBJ whole genome shotgun (WGS) entry which is preliminary data.</text>
</comment>
<feature type="domain" description="TonB-dependent receptor-like beta-barrel" evidence="13">
    <location>
        <begin position="434"/>
        <end position="869"/>
    </location>
</feature>
<dbReference type="SUPFAM" id="SSF49464">
    <property type="entry name" value="Carboxypeptidase regulatory domain-like"/>
    <property type="match status" value="1"/>
</dbReference>
<sequence>MRKILLATVMLLSTLVMHAYGQDRVVIGKVTSSDDGSPIPGVNVTLKGTNRGISTNANGEYKLNVGANATLVFTSIGFVRQEVGVDNRTEVNVVLQVTNDDLQEVVVTALNIGREKKAINSAVQEVKGANLAIARNNNVADALAGKVAGVQVFSQSGAKFGTPSIRIRGVNSLTGGDPLYVVDGTVTDVNFVNMDDVESLNVLKGPAASALYGNRASAGVVVITTKKGKNQQGLGIDVNHSTTFDNVSLLPKYQNEYGGGYSQEFGTFEYNPAIHPASWAAFNGQKTIDYSADESWGPRMDGSLYRPWYSWIPSDPDFGKEVPFSPQPNNVRSFFQTGATVNTNVAISKSSELFNARVSYTNYNVKGTIPNSQQHRDYLSGKLGVNITPKFTANLNVNYSTEKTRNRPSDGYGGQNQTIGSFNQWFQRQLDMTQLRTYRNPDGTYRSWNITGPENTTPLYWDNPYTQVYQNISNEKNERLFGDFGLTYKFTDDLSVSVVARRDFLNRYFDSRVASNTKNTAYYGTSNDSRREDNYEALLSYNKKFGKFTLNANAGGNIRKNTRDYVAMNTNGGLSIPNYYNIVNSATPGTFTNYNARREVRSVYGFVSFDYNDLLFIEATARNDWSSTLPVNNNSYFYPSVTAGLIFSEFLQNKRILSYGKIRGSFAQVGSDLDPYQIYTVFNTGVKYGSNTTQSIPTQLPNQSLKPGLSSGYEGGIDLKFLNNRIGLEFTVYRQDNTNQILPLAVPGSSGYNTALVNAGNIRSEGMELHINAVPVKTKDFTWDFDINLDRSRSKVVELAAGLKTYDLLQNSLFNGVPRFGGTSLGFIARAGSDWGTIVGRQFQRYQAVDGNGNKIDNPNNGKIIVDANGLPLSTAGQDLATVLPKMKGGFLSTFNYKGVTLRFNIDWLLGGKFYSTTRMFSAGSGLSAETAGLNDKGNPKRDDPANGGGVLFPNSVYADGSANTTYADAQTLYESRLFDLNENWIFDKTYVKLREVNLGYNLPVAWIRNTPFKTAYVAFMVRNPFLIYSKVGGGIDPSETQTFWGEGGQQIPVRSVGFNVKFGL</sequence>
<evidence type="ECO:0000256" key="2">
    <source>
        <dbReference type="ARBA" id="ARBA00022448"/>
    </source>
</evidence>
<dbReference type="Gene3D" id="2.60.40.1120">
    <property type="entry name" value="Carboxypeptidase-like, regulatory domain"/>
    <property type="match status" value="1"/>
</dbReference>